<evidence type="ECO:0000313" key="3">
    <source>
        <dbReference type="Proteomes" id="UP000183700"/>
    </source>
</evidence>
<feature type="domain" description="Glutaredoxin" evidence="1">
    <location>
        <begin position="1"/>
        <end position="43"/>
    </location>
</feature>
<dbReference type="Pfam" id="PF00462">
    <property type="entry name" value="Glutaredoxin"/>
    <property type="match status" value="1"/>
</dbReference>
<dbReference type="CDD" id="cd02976">
    <property type="entry name" value="NrdH"/>
    <property type="match status" value="1"/>
</dbReference>
<accession>A0A1L8SYW8</accession>
<proteinExistence type="predicted"/>
<evidence type="ECO:0000313" key="2">
    <source>
        <dbReference type="EMBL" id="OJG37240.1"/>
    </source>
</evidence>
<protein>
    <submittedName>
        <fullName evidence="2">Glutaredoxin-like protein NrdH</fullName>
    </submittedName>
</protein>
<dbReference type="STRING" id="319970.RV00_GL000197"/>
<dbReference type="Gene3D" id="3.40.30.10">
    <property type="entry name" value="Glutaredoxin"/>
    <property type="match status" value="1"/>
</dbReference>
<dbReference type="InterPro" id="IPR036249">
    <property type="entry name" value="Thioredoxin-like_sf"/>
</dbReference>
<dbReference type="Proteomes" id="UP000183700">
    <property type="component" value="Unassembled WGS sequence"/>
</dbReference>
<name>A0A1L8SYW8_9ENTE</name>
<keyword evidence="3" id="KW-1185">Reference proteome</keyword>
<sequence>MTKRYLTENQISFEEVNIDNEPEAIGFLKDQGFQSVPVIFGGQQAIIGFRPDQLKALA</sequence>
<reference evidence="2 3" key="1">
    <citation type="submission" date="2014-12" db="EMBL/GenBank/DDBJ databases">
        <title>Draft genome sequences of 29 type strains of Enterococci.</title>
        <authorList>
            <person name="Zhong Z."/>
            <person name="Sun Z."/>
            <person name="Liu W."/>
            <person name="Zhang W."/>
            <person name="Zhang H."/>
        </authorList>
    </citation>
    <scope>NUCLEOTIDE SEQUENCE [LARGE SCALE GENOMIC DNA]</scope>
    <source>
        <strain evidence="2 3">DSM 22802</strain>
    </source>
</reference>
<dbReference type="SUPFAM" id="SSF52833">
    <property type="entry name" value="Thioredoxin-like"/>
    <property type="match status" value="1"/>
</dbReference>
<dbReference type="AlphaFoldDB" id="A0A1L8SYW8"/>
<dbReference type="EMBL" id="JXKM01000001">
    <property type="protein sequence ID" value="OJG37240.1"/>
    <property type="molecule type" value="Genomic_DNA"/>
</dbReference>
<evidence type="ECO:0000259" key="1">
    <source>
        <dbReference type="Pfam" id="PF00462"/>
    </source>
</evidence>
<comment type="caution">
    <text evidence="2">The sequence shown here is derived from an EMBL/GenBank/DDBJ whole genome shotgun (WGS) entry which is preliminary data.</text>
</comment>
<organism evidence="2 3">
    <name type="scientific">Enterococcus devriesei</name>
    <dbReference type="NCBI Taxonomy" id="319970"/>
    <lineage>
        <taxon>Bacteria</taxon>
        <taxon>Bacillati</taxon>
        <taxon>Bacillota</taxon>
        <taxon>Bacilli</taxon>
        <taxon>Lactobacillales</taxon>
        <taxon>Enterococcaceae</taxon>
        <taxon>Enterococcus</taxon>
    </lineage>
</organism>
<gene>
    <name evidence="2" type="ORF">RV00_GL000197</name>
</gene>
<dbReference type="InterPro" id="IPR002109">
    <property type="entry name" value="Glutaredoxin"/>
</dbReference>